<dbReference type="Proteomes" id="UP001224775">
    <property type="component" value="Unassembled WGS sequence"/>
</dbReference>
<gene>
    <name evidence="1" type="ORF">QTG54_006143</name>
</gene>
<evidence type="ECO:0000313" key="1">
    <source>
        <dbReference type="EMBL" id="KAK1743522.1"/>
    </source>
</evidence>
<organism evidence="1 2">
    <name type="scientific">Skeletonema marinoi</name>
    <dbReference type="NCBI Taxonomy" id="267567"/>
    <lineage>
        <taxon>Eukaryota</taxon>
        <taxon>Sar</taxon>
        <taxon>Stramenopiles</taxon>
        <taxon>Ochrophyta</taxon>
        <taxon>Bacillariophyta</taxon>
        <taxon>Coscinodiscophyceae</taxon>
        <taxon>Thalassiosirophycidae</taxon>
        <taxon>Thalassiosirales</taxon>
        <taxon>Skeletonemataceae</taxon>
        <taxon>Skeletonema</taxon>
        <taxon>Skeletonema marinoi-dohrnii complex</taxon>
    </lineage>
</organism>
<reference evidence="1" key="1">
    <citation type="submission" date="2023-06" db="EMBL/GenBank/DDBJ databases">
        <title>Survivors Of The Sea: Transcriptome response of Skeletonema marinoi to long-term dormancy.</title>
        <authorList>
            <person name="Pinder M.I.M."/>
            <person name="Kourtchenko O."/>
            <person name="Robertson E.K."/>
            <person name="Larsson T."/>
            <person name="Maumus F."/>
            <person name="Osuna-Cruz C.M."/>
            <person name="Vancaester E."/>
            <person name="Stenow R."/>
            <person name="Vandepoele K."/>
            <person name="Ploug H."/>
            <person name="Bruchert V."/>
            <person name="Godhe A."/>
            <person name="Topel M."/>
        </authorList>
    </citation>
    <scope>NUCLEOTIDE SEQUENCE</scope>
    <source>
        <strain evidence="1">R05AC</strain>
    </source>
</reference>
<keyword evidence="2" id="KW-1185">Reference proteome</keyword>
<dbReference type="EMBL" id="JATAAI010000009">
    <property type="protein sequence ID" value="KAK1743522.1"/>
    <property type="molecule type" value="Genomic_DNA"/>
</dbReference>
<evidence type="ECO:0000313" key="2">
    <source>
        <dbReference type="Proteomes" id="UP001224775"/>
    </source>
</evidence>
<dbReference type="AlphaFoldDB" id="A0AAD8YCA8"/>
<accession>A0AAD8YCA8</accession>
<name>A0AAD8YCA8_9STRA</name>
<protein>
    <submittedName>
        <fullName evidence="1">Uncharacterized protein</fullName>
    </submittedName>
</protein>
<sequence length="420" mass="46850">MTAGSEQLSHQEQGGSNDRQLLLYHLLDRVADHKFLLEKRVQSRAEGTSKVIYFGHDVDGGYDACVDSLLGKFYTPPVLLNNKLGGGREGRILFDDDAREECMEQTEMMNLRNEVEAIFRGSQAGSDEDADCDQEINDFSLVQRALRRNYEMHMDIRWFCGVLDVALSLLMSDVDEQKLRCSSEVTSDDNIQVPKLSPKHIAHALIIMGASLDDIASNVGRPGIPNQNALEQIRWGQLIGDPNHYSALVGTNPRLVALLDLSGPQIAILMAARRIMARDDARSTVDDEAAAGGNSNKNGSKNLTVLSLVAPLTYKRIEDEYTTSFVNSERYTISSDRYPPHVLYRSFMDLMELDLIRLKKEHCEGGALQYEHLGSLSGANISNLPLFVNLEWELDFLGVLKAGLLKCSTSLREWGLKIMN</sequence>
<comment type="caution">
    <text evidence="1">The sequence shown here is derived from an EMBL/GenBank/DDBJ whole genome shotgun (WGS) entry which is preliminary data.</text>
</comment>
<proteinExistence type="predicted"/>